<evidence type="ECO:0000256" key="2">
    <source>
        <dbReference type="ARBA" id="ARBA00005189"/>
    </source>
</evidence>
<dbReference type="PANTHER" id="PTHR10067:SF6">
    <property type="entry name" value="PHOSPHATIDYLSERINE DECARBOXYLASE PROENZYME, MITOCHONDRIAL"/>
    <property type="match status" value="1"/>
</dbReference>
<comment type="caution">
    <text evidence="14">The sequence shown here is derived from an EMBL/GenBank/DDBJ whole genome shotgun (WGS) entry which is preliminary data.</text>
</comment>
<name>A0ABU5ZE02_9BACL</name>
<dbReference type="Proteomes" id="UP001310386">
    <property type="component" value="Unassembled WGS sequence"/>
</dbReference>
<dbReference type="InterPro" id="IPR003817">
    <property type="entry name" value="PS_Dcarbxylase"/>
</dbReference>
<evidence type="ECO:0000256" key="5">
    <source>
        <dbReference type="ARBA" id="ARBA00022793"/>
    </source>
</evidence>
<protein>
    <recommendedName>
        <fullName evidence="3">phosphatidylserine decarboxylase</fullName>
        <ecNumber evidence="3">4.1.1.65</ecNumber>
    </recommendedName>
</protein>
<evidence type="ECO:0000256" key="3">
    <source>
        <dbReference type="ARBA" id="ARBA00012243"/>
    </source>
</evidence>
<keyword evidence="4" id="KW-0444">Lipid biosynthesis</keyword>
<evidence type="ECO:0000256" key="10">
    <source>
        <dbReference type="ARBA" id="ARBA00023264"/>
    </source>
</evidence>
<evidence type="ECO:0000256" key="4">
    <source>
        <dbReference type="ARBA" id="ARBA00022516"/>
    </source>
</evidence>
<dbReference type="GO" id="GO:0004609">
    <property type="term" value="F:phosphatidylserine decarboxylase activity"/>
    <property type="evidence" value="ECO:0007669"/>
    <property type="project" value="UniProtKB-EC"/>
</dbReference>
<evidence type="ECO:0000256" key="11">
    <source>
        <dbReference type="ARBA" id="ARBA00023317"/>
    </source>
</evidence>
<keyword evidence="9 14" id="KW-0456">Lyase</keyword>
<keyword evidence="8" id="KW-0594">Phospholipid biosynthesis</keyword>
<gene>
    <name evidence="14" type="primary">asd</name>
    <name evidence="14" type="ORF">VF724_02065</name>
</gene>
<evidence type="ECO:0000256" key="6">
    <source>
        <dbReference type="ARBA" id="ARBA00023098"/>
    </source>
</evidence>
<comment type="pathway">
    <text evidence="2">Lipid metabolism.</text>
</comment>
<evidence type="ECO:0000256" key="8">
    <source>
        <dbReference type="ARBA" id="ARBA00023209"/>
    </source>
</evidence>
<dbReference type="Pfam" id="PF02666">
    <property type="entry name" value="PS_Dcarbxylase"/>
    <property type="match status" value="1"/>
</dbReference>
<evidence type="ECO:0000256" key="12">
    <source>
        <dbReference type="ARBA" id="ARBA00024326"/>
    </source>
</evidence>
<dbReference type="NCBIfam" id="TIGR00163">
    <property type="entry name" value="PS_decarb"/>
    <property type="match status" value="1"/>
</dbReference>
<evidence type="ECO:0000256" key="1">
    <source>
        <dbReference type="ARBA" id="ARBA00001928"/>
    </source>
</evidence>
<sequence length="263" mass="29866">MMKSFLRLLTELTSRKWISRITGSYAKSKFSKPFIPHFAKIYGIRIEDAEKRLDEYQSLNEFFTRRLKPDVRAIDGDASSVISPVDAVITGLGTIESGRIVNVKGQDYTIDELLNDSPRKVNYRDGFYFVLYLSPSDYHRIHAPIGGKIVETEHIAGKVYPVHDFALREMRRVLSRNERLITYIQHAAGELAVVKVGAMNVSSIRYVEPLPGQINKGDELAYFEFGSTVVLLMENGTFRCREDLNIGMPVRMGQSLGKIEKKV</sequence>
<organism evidence="14 15">
    <name type="scientific">Ferviditalea candida</name>
    <dbReference type="NCBI Taxonomy" id="3108399"/>
    <lineage>
        <taxon>Bacteria</taxon>
        <taxon>Bacillati</taxon>
        <taxon>Bacillota</taxon>
        <taxon>Bacilli</taxon>
        <taxon>Bacillales</taxon>
        <taxon>Paenibacillaceae</taxon>
        <taxon>Ferviditalea</taxon>
    </lineage>
</organism>
<dbReference type="InterPro" id="IPR033177">
    <property type="entry name" value="PSD-B"/>
</dbReference>
<dbReference type="RefSeq" id="WP_371752554.1">
    <property type="nucleotide sequence ID" value="NZ_JAYJLD010000002.1"/>
</dbReference>
<dbReference type="EMBL" id="JAYJLD010000002">
    <property type="protein sequence ID" value="MEB3100443.1"/>
    <property type="molecule type" value="Genomic_DNA"/>
</dbReference>
<comment type="pathway">
    <text evidence="12">Phospholipid metabolism; phosphatidylethanolamine biosynthesis.</text>
</comment>
<feature type="coiled-coil region" evidence="13">
    <location>
        <begin position="39"/>
        <end position="66"/>
    </location>
</feature>
<dbReference type="EC" id="4.1.1.65" evidence="3"/>
<keyword evidence="6" id="KW-0443">Lipid metabolism</keyword>
<evidence type="ECO:0000256" key="7">
    <source>
        <dbReference type="ARBA" id="ARBA00023145"/>
    </source>
</evidence>
<keyword evidence="7" id="KW-0865">Zymogen</keyword>
<dbReference type="PANTHER" id="PTHR10067">
    <property type="entry name" value="PHOSPHATIDYLSERINE DECARBOXYLASE"/>
    <property type="match status" value="1"/>
</dbReference>
<evidence type="ECO:0000313" key="14">
    <source>
        <dbReference type="EMBL" id="MEB3100443.1"/>
    </source>
</evidence>
<evidence type="ECO:0000256" key="9">
    <source>
        <dbReference type="ARBA" id="ARBA00023239"/>
    </source>
</evidence>
<comment type="cofactor">
    <cofactor evidence="1">
        <name>pyruvate</name>
        <dbReference type="ChEBI" id="CHEBI:15361"/>
    </cofactor>
</comment>
<proteinExistence type="predicted"/>
<reference evidence="14" key="1">
    <citation type="submission" date="2023-12" db="EMBL/GenBank/DDBJ databases">
        <title>Fervidustalea candida gen. nov., sp. nov., a novel member of the family Paenibacillaceae isolated from a geothermal area.</title>
        <authorList>
            <person name="Li W.-J."/>
            <person name="Jiao J.-Y."/>
            <person name="Chen Y."/>
        </authorList>
    </citation>
    <scope>NUCLEOTIDE SEQUENCE</scope>
    <source>
        <strain evidence="14">SYSU GA230002</strain>
    </source>
</reference>
<keyword evidence="15" id="KW-1185">Reference proteome</keyword>
<evidence type="ECO:0000313" key="15">
    <source>
        <dbReference type="Proteomes" id="UP001310386"/>
    </source>
</evidence>
<keyword evidence="11" id="KW-0670">Pyruvate</keyword>
<accession>A0ABU5ZE02</accession>
<evidence type="ECO:0000256" key="13">
    <source>
        <dbReference type="SAM" id="Coils"/>
    </source>
</evidence>
<keyword evidence="10" id="KW-1208">Phospholipid metabolism</keyword>
<keyword evidence="13" id="KW-0175">Coiled coil</keyword>
<keyword evidence="5" id="KW-0210">Decarboxylase</keyword>